<dbReference type="InterPro" id="IPR001173">
    <property type="entry name" value="Glyco_trans_2-like"/>
</dbReference>
<dbReference type="EMBL" id="BAAAPF010000207">
    <property type="protein sequence ID" value="GAA2139356.1"/>
    <property type="molecule type" value="Genomic_DNA"/>
</dbReference>
<evidence type="ECO:0000259" key="1">
    <source>
        <dbReference type="Pfam" id="PF00535"/>
    </source>
</evidence>
<feature type="domain" description="TarS/TarP linker" evidence="2">
    <location>
        <begin position="239"/>
        <end position="328"/>
    </location>
</feature>
<dbReference type="Pfam" id="PF00535">
    <property type="entry name" value="Glycos_transf_2"/>
    <property type="match status" value="1"/>
</dbReference>
<dbReference type="PANTHER" id="PTHR43685:SF2">
    <property type="entry name" value="GLYCOSYLTRANSFERASE 2-LIKE DOMAIN-CONTAINING PROTEIN"/>
    <property type="match status" value="1"/>
</dbReference>
<dbReference type="Gene3D" id="3.90.550.10">
    <property type="entry name" value="Spore Coat Polysaccharide Biosynthesis Protein SpsA, Chain A"/>
    <property type="match status" value="1"/>
</dbReference>
<reference evidence="3 4" key="1">
    <citation type="journal article" date="2019" name="Int. J. Syst. Evol. Microbiol.">
        <title>The Global Catalogue of Microorganisms (GCM) 10K type strain sequencing project: providing services to taxonomists for standard genome sequencing and annotation.</title>
        <authorList>
            <consortium name="The Broad Institute Genomics Platform"/>
            <consortium name="The Broad Institute Genome Sequencing Center for Infectious Disease"/>
            <person name="Wu L."/>
            <person name="Ma J."/>
        </authorList>
    </citation>
    <scope>NUCLEOTIDE SEQUENCE [LARGE SCALE GENOMIC DNA]</scope>
    <source>
        <strain evidence="3 4">JCM 15481</strain>
    </source>
</reference>
<dbReference type="Pfam" id="PF22181">
    <property type="entry name" value="TarS_linker"/>
    <property type="match status" value="1"/>
</dbReference>
<protein>
    <submittedName>
        <fullName evidence="3">Glycosyltransferase family 2 protein</fullName>
    </submittedName>
</protein>
<name>A0ABN2ZAS2_9ACTN</name>
<dbReference type="CDD" id="cd00761">
    <property type="entry name" value="Glyco_tranf_GTA_type"/>
    <property type="match status" value="1"/>
</dbReference>
<accession>A0ABN2ZAS2</accession>
<evidence type="ECO:0000259" key="2">
    <source>
        <dbReference type="Pfam" id="PF22181"/>
    </source>
</evidence>
<gene>
    <name evidence="3" type="ORF">GCM10009802_49310</name>
</gene>
<keyword evidence="4" id="KW-1185">Reference proteome</keyword>
<dbReference type="InterPro" id="IPR054028">
    <property type="entry name" value="TarS/TarP_linker"/>
</dbReference>
<dbReference type="InterPro" id="IPR029044">
    <property type="entry name" value="Nucleotide-diphossugar_trans"/>
</dbReference>
<evidence type="ECO:0000313" key="4">
    <source>
        <dbReference type="Proteomes" id="UP001500443"/>
    </source>
</evidence>
<dbReference type="SUPFAM" id="SSF53448">
    <property type="entry name" value="Nucleotide-diphospho-sugar transferases"/>
    <property type="match status" value="1"/>
</dbReference>
<evidence type="ECO:0000313" key="3">
    <source>
        <dbReference type="EMBL" id="GAA2139356.1"/>
    </source>
</evidence>
<dbReference type="Proteomes" id="UP001500443">
    <property type="component" value="Unassembled WGS sequence"/>
</dbReference>
<proteinExistence type="predicted"/>
<organism evidence="3 4">
    <name type="scientific">Streptomyces synnematoformans</name>
    <dbReference type="NCBI Taxonomy" id="415721"/>
    <lineage>
        <taxon>Bacteria</taxon>
        <taxon>Bacillati</taxon>
        <taxon>Actinomycetota</taxon>
        <taxon>Actinomycetes</taxon>
        <taxon>Kitasatosporales</taxon>
        <taxon>Streptomycetaceae</taxon>
        <taxon>Streptomyces</taxon>
    </lineage>
</organism>
<sequence>MTSPEAAPAAGPIPDVTVITGAYNSMPYITRSVTSVLEQTIGVDRLEILVINDGSTDGTGAELDRLAAENPGLTVIHQENSGGPAGPRNVGLERATGRYVFFLDADDFIGRETLARMVETADTNGTDVVVGKMVGVNGRGAPTSMYHQNLARTDVFSSRVYWTLNPMKLFRRELVERHKLRFRPELKVGQDQPFTSAAYLHAAGISVIADYDCVYWVKRDDGGNNTSVTKGTAPRIRFLEAMFELVGEHVPDGPRRDHLLARHYNIDLPHTIRQLRREKNAGDQQSAFQDMRLLFDRWYSEGAAARLSVIERLLMELVRRGDLDDLLAASKYHRKLGDQEVTHLVEDGRVYAQYPFFRDPARNIPDTFYDVTDELPVPFRVGKAGLDAETGTVQLSGKVKAPAPDGWSTPPEMLLKQRGGIVQHRLPLSLEPQQDDEGYQNFRLDIDPATAAGGEPLAEALWDLSLACGDANVTRFGDQRSLSLLKQPAMHVAAAHAGSGQVVTLYAIRSTGHLTLELGEIKHKADKRFEAAAQAEKRRDELVVDVRATVTGLPADAVRLDVAGASAVARPAKTSGAARTYRAKLRLPREARKRRDALTPEVTVRAGALSWTVPVRRAEPAPAAAPPAGRSIARALRSAKSRLAAR</sequence>
<dbReference type="InterPro" id="IPR050834">
    <property type="entry name" value="Glycosyltransf_2"/>
</dbReference>
<dbReference type="RefSeq" id="WP_344292261.1">
    <property type="nucleotide sequence ID" value="NZ_BAAAPF010000207.1"/>
</dbReference>
<dbReference type="PANTHER" id="PTHR43685">
    <property type="entry name" value="GLYCOSYLTRANSFERASE"/>
    <property type="match status" value="1"/>
</dbReference>
<feature type="domain" description="Glycosyltransferase 2-like" evidence="1">
    <location>
        <begin position="17"/>
        <end position="161"/>
    </location>
</feature>
<comment type="caution">
    <text evidence="3">The sequence shown here is derived from an EMBL/GenBank/DDBJ whole genome shotgun (WGS) entry which is preliminary data.</text>
</comment>